<dbReference type="HAMAP" id="MF_01631">
    <property type="entry name" value="GlmU"/>
    <property type="match status" value="1"/>
</dbReference>
<feature type="domain" description="MobA-like NTP transferase" evidence="19">
    <location>
        <begin position="8"/>
        <end position="157"/>
    </location>
</feature>
<evidence type="ECO:0000256" key="16">
    <source>
        <dbReference type="ARBA" id="ARBA00048493"/>
    </source>
</evidence>
<feature type="binding site" evidence="18">
    <location>
        <position position="427"/>
    </location>
    <ligand>
        <name>acetyl-CoA</name>
        <dbReference type="ChEBI" id="CHEBI:57288"/>
    </ligand>
</feature>
<keyword evidence="4 18" id="KW-0963">Cytoplasm</keyword>
<dbReference type="EMBL" id="VLLL01000006">
    <property type="protein sequence ID" value="TWJ12438.1"/>
    <property type="molecule type" value="Genomic_DNA"/>
</dbReference>
<evidence type="ECO:0000256" key="18">
    <source>
        <dbReference type="HAMAP-Rule" id="MF_01631"/>
    </source>
</evidence>
<dbReference type="GO" id="GO:0006048">
    <property type="term" value="P:UDP-N-acetylglucosamine biosynthetic process"/>
    <property type="evidence" value="ECO:0007669"/>
    <property type="project" value="UniProtKB-UniPathway"/>
</dbReference>
<feature type="binding site" evidence="18">
    <location>
        <position position="337"/>
    </location>
    <ligand>
        <name>UDP-N-acetyl-alpha-D-glucosamine</name>
        <dbReference type="ChEBI" id="CHEBI:57705"/>
    </ligand>
</feature>
<comment type="pathway">
    <text evidence="18">Nucleotide-sugar biosynthesis; UDP-N-acetyl-alpha-D-glucosamine biosynthesis; UDP-N-acetyl-alpha-D-glucosamine from N-acetyl-alpha-D-glucosamine 1-phosphate: step 1/1.</text>
</comment>
<comment type="caution">
    <text evidence="20">The sequence shown here is derived from an EMBL/GenBank/DDBJ whole genome shotgun (WGS) entry which is preliminary data.</text>
</comment>
<evidence type="ECO:0000256" key="3">
    <source>
        <dbReference type="ARBA" id="ARBA00007947"/>
    </source>
</evidence>
<keyword evidence="21" id="KW-1185">Reference proteome</keyword>
<comment type="subunit">
    <text evidence="18">Homotrimer.</text>
</comment>
<dbReference type="InterPro" id="IPR005882">
    <property type="entry name" value="Bifunctional_GlmU"/>
</dbReference>
<dbReference type="GO" id="GO:0000287">
    <property type="term" value="F:magnesium ion binding"/>
    <property type="evidence" value="ECO:0007669"/>
    <property type="project" value="UniProtKB-UniRule"/>
</dbReference>
<keyword evidence="12 18" id="KW-0511">Multifunctional enzyme</keyword>
<dbReference type="InterPro" id="IPR050065">
    <property type="entry name" value="GlmU-like"/>
</dbReference>
<feature type="region of interest" description="Linker" evidence="18">
    <location>
        <begin position="235"/>
        <end position="255"/>
    </location>
</feature>
<comment type="function">
    <text evidence="17 18">Catalyzes the last two sequential reactions in the de novo biosynthetic pathway for UDP-N-acetylglucosamine (UDP-GlcNAc). The C-terminal domain catalyzes the transfer of acetyl group from acetyl coenzyme A to glucosamine-1-phosphate (GlcN-1-P) to produce N-acetylglucosamine-1-phosphate (GlcNAc-1-P), which is converted into UDP-GlcNAc by the transfer of uridine 5-monophosphate (from uridine 5-triphosphate), a reaction catalyzed by the N-terminal domain.</text>
</comment>
<feature type="active site" description="Proton acceptor" evidence="18">
    <location>
        <position position="367"/>
    </location>
</feature>
<dbReference type="CDD" id="cd03353">
    <property type="entry name" value="LbH_GlmU_C"/>
    <property type="match status" value="1"/>
</dbReference>
<keyword evidence="7 18" id="KW-0479">Metal-binding</keyword>
<feature type="binding site" evidence="18">
    <location>
        <position position="444"/>
    </location>
    <ligand>
        <name>acetyl-CoA</name>
        <dbReference type="ChEBI" id="CHEBI:57288"/>
    </ligand>
</feature>
<reference evidence="20 21" key="1">
    <citation type="journal article" date="2013" name="Stand. Genomic Sci.">
        <title>Genomic Encyclopedia of Type Strains, Phase I: The one thousand microbial genomes (KMG-I) project.</title>
        <authorList>
            <person name="Kyrpides N.C."/>
            <person name="Woyke T."/>
            <person name="Eisen J.A."/>
            <person name="Garrity G."/>
            <person name="Lilburn T.G."/>
            <person name="Beck B.J."/>
            <person name="Whitman W.B."/>
            <person name="Hugenholtz P."/>
            <person name="Klenk H.P."/>
        </authorList>
    </citation>
    <scope>NUCLEOTIDE SEQUENCE [LARGE SCALE GENOMIC DNA]</scope>
    <source>
        <strain evidence="20 21">DSM 45044</strain>
    </source>
</reference>
<dbReference type="InterPro" id="IPR001451">
    <property type="entry name" value="Hexapep"/>
</dbReference>
<feature type="binding site" evidence="18">
    <location>
        <position position="384"/>
    </location>
    <ligand>
        <name>acetyl-CoA</name>
        <dbReference type="ChEBI" id="CHEBI:57288"/>
    </ligand>
</feature>
<comment type="catalytic activity">
    <reaction evidence="15 18">
        <text>alpha-D-glucosamine 1-phosphate + acetyl-CoA = N-acetyl-alpha-D-glucosamine 1-phosphate + CoA + H(+)</text>
        <dbReference type="Rhea" id="RHEA:13725"/>
        <dbReference type="ChEBI" id="CHEBI:15378"/>
        <dbReference type="ChEBI" id="CHEBI:57287"/>
        <dbReference type="ChEBI" id="CHEBI:57288"/>
        <dbReference type="ChEBI" id="CHEBI:57776"/>
        <dbReference type="ChEBI" id="CHEBI:58516"/>
        <dbReference type="EC" id="2.3.1.157"/>
    </reaction>
</comment>
<evidence type="ECO:0000256" key="17">
    <source>
        <dbReference type="ARBA" id="ARBA00049628"/>
    </source>
</evidence>
<dbReference type="InterPro" id="IPR029044">
    <property type="entry name" value="Nucleotide-diphossugar_trans"/>
</dbReference>
<feature type="region of interest" description="Pyrophosphorylase" evidence="18">
    <location>
        <begin position="1"/>
        <end position="234"/>
    </location>
</feature>
<dbReference type="Proteomes" id="UP000321617">
    <property type="component" value="Unassembled WGS sequence"/>
</dbReference>
<feature type="binding site" evidence="18">
    <location>
        <begin position="82"/>
        <end position="83"/>
    </location>
    <ligand>
        <name>UDP-N-acetyl-alpha-D-glucosamine</name>
        <dbReference type="ChEBI" id="CHEBI:57705"/>
    </ligand>
</feature>
<comment type="similarity">
    <text evidence="2 18">In the C-terminal section; belongs to the transferase hexapeptide repeat family.</text>
</comment>
<feature type="binding site" evidence="18">
    <location>
        <position position="355"/>
    </location>
    <ligand>
        <name>UDP-N-acetyl-alpha-D-glucosamine</name>
        <dbReference type="ChEBI" id="CHEBI:57705"/>
    </ligand>
</feature>
<feature type="region of interest" description="N-acetyltransferase" evidence="18">
    <location>
        <begin position="256"/>
        <end position="474"/>
    </location>
</feature>
<organism evidence="20 21">
    <name type="scientific">Stackebrandtia albiflava</name>
    <dbReference type="NCBI Taxonomy" id="406432"/>
    <lineage>
        <taxon>Bacteria</taxon>
        <taxon>Bacillati</taxon>
        <taxon>Actinomycetota</taxon>
        <taxon>Actinomycetes</taxon>
        <taxon>Glycomycetales</taxon>
        <taxon>Glycomycetaceae</taxon>
        <taxon>Stackebrandtia</taxon>
    </lineage>
</organism>
<dbReference type="RefSeq" id="WP_211354524.1">
    <property type="nucleotide sequence ID" value="NZ_BAABIJ010000002.1"/>
</dbReference>
<feature type="binding site" evidence="18">
    <location>
        <position position="409"/>
    </location>
    <ligand>
        <name>acetyl-CoA</name>
        <dbReference type="ChEBI" id="CHEBI:57288"/>
    </ligand>
</feature>
<comment type="pathway">
    <text evidence="18">Nucleotide-sugar biosynthesis; UDP-N-acetyl-alpha-D-glucosamine biosynthesis; N-acetyl-alpha-D-glucosamine 1-phosphate from alpha-D-glucosamine 6-phosphate (route II): step 2/2.</text>
</comment>
<evidence type="ECO:0000256" key="4">
    <source>
        <dbReference type="ARBA" id="ARBA00022490"/>
    </source>
</evidence>
<dbReference type="GO" id="GO:0005737">
    <property type="term" value="C:cytoplasm"/>
    <property type="evidence" value="ECO:0007669"/>
    <property type="project" value="UniProtKB-SubCell"/>
</dbReference>
<evidence type="ECO:0000256" key="5">
    <source>
        <dbReference type="ARBA" id="ARBA00022679"/>
    </source>
</evidence>
<dbReference type="InterPro" id="IPR011004">
    <property type="entry name" value="Trimer_LpxA-like_sf"/>
</dbReference>
<feature type="binding site" evidence="18">
    <location>
        <position position="107"/>
    </location>
    <ligand>
        <name>Mg(2+)</name>
        <dbReference type="ChEBI" id="CHEBI:18420"/>
    </ligand>
</feature>
<feature type="binding site" evidence="18">
    <location>
        <position position="159"/>
    </location>
    <ligand>
        <name>UDP-N-acetyl-alpha-D-glucosamine</name>
        <dbReference type="ChEBI" id="CHEBI:57705"/>
    </ligand>
</feature>
<feature type="binding site" evidence="18">
    <location>
        <position position="174"/>
    </location>
    <ligand>
        <name>UDP-N-acetyl-alpha-D-glucosamine</name>
        <dbReference type="ChEBI" id="CHEBI:57705"/>
    </ligand>
</feature>
<dbReference type="EC" id="2.7.7.23" evidence="18"/>
<evidence type="ECO:0000256" key="15">
    <source>
        <dbReference type="ARBA" id="ARBA00048247"/>
    </source>
</evidence>
<feature type="binding site" evidence="18">
    <location>
        <position position="232"/>
    </location>
    <ligand>
        <name>Mg(2+)</name>
        <dbReference type="ChEBI" id="CHEBI:18420"/>
    </ligand>
</feature>
<keyword evidence="6 18" id="KW-0548">Nucleotidyltransferase</keyword>
<evidence type="ECO:0000256" key="2">
    <source>
        <dbReference type="ARBA" id="ARBA00007707"/>
    </source>
</evidence>
<keyword evidence="10 18" id="KW-0133">Cell shape</keyword>
<feature type="binding site" evidence="18">
    <location>
        <position position="232"/>
    </location>
    <ligand>
        <name>UDP-N-acetyl-alpha-D-glucosamine</name>
        <dbReference type="ChEBI" id="CHEBI:57705"/>
    </ligand>
</feature>
<dbReference type="SUPFAM" id="SSF53448">
    <property type="entry name" value="Nucleotide-diphospho-sugar transferases"/>
    <property type="match status" value="1"/>
</dbReference>
<dbReference type="AlphaFoldDB" id="A0A562V3M6"/>
<keyword evidence="8 18" id="KW-0677">Repeat</keyword>
<feature type="binding site" evidence="18">
    <location>
        <position position="370"/>
    </location>
    <ligand>
        <name>UDP-N-acetyl-alpha-D-glucosamine</name>
        <dbReference type="ChEBI" id="CHEBI:57705"/>
    </ligand>
</feature>
<dbReference type="GO" id="GO:0008360">
    <property type="term" value="P:regulation of cell shape"/>
    <property type="evidence" value="ECO:0007669"/>
    <property type="project" value="UniProtKB-KW"/>
</dbReference>
<dbReference type="InterPro" id="IPR010916">
    <property type="entry name" value="TonB_box_CS"/>
</dbReference>
<proteinExistence type="inferred from homology"/>
<dbReference type="NCBIfam" id="NF010932">
    <property type="entry name" value="PRK14352.1"/>
    <property type="match status" value="1"/>
</dbReference>
<dbReference type="PANTHER" id="PTHR43584:SF3">
    <property type="entry name" value="BIFUNCTIONAL PROTEIN GLMU"/>
    <property type="match status" value="1"/>
</dbReference>
<dbReference type="GO" id="GO:0000902">
    <property type="term" value="P:cell morphogenesis"/>
    <property type="evidence" value="ECO:0007669"/>
    <property type="project" value="UniProtKB-UniRule"/>
</dbReference>
<sequence length="474" mass="49348">MNPNRSIVVLAAGMGTRMKSSLPKMLHPMLGRTLLGHVLHAAEAVEAAETLVVVGSGADQVTAHVSGIAPGARTVMQHEQRGTGHAVRVALEAAPELTGSVVVLYGDTPLLRGETLTGLLDAHDAAGAAATVLTAEVPDPTGLGRIVRDAAGRLTGIVEQRDADAAQLAVREINSGMYVFDAALLREMLAKVSTDNDQGEEYLTDVIGLLVAAGHPVGTHTAPDVQDTLGCNDRAQLAELRRLMQRRINTALMVSGVTMDDPDTTWIDATASVAPDVTLRPNVQLCGATRIGAGAEIGPDSTLRDTTVGERAVVVRAHTDRAVVGDDCTVGPFAYLRPDAVMETGAKVGTYVEVKKSTVREGAKVPHLSYVGDATVGRRANVGAGTIIANYDGVSKHHTDIGEAVFVGSNSVLIAPVTVRDGSYVAAGSAIDQDVASGAIGVARGRQRNVDGWVARKRAGTRTDEAARRAAEQG</sequence>
<dbReference type="GO" id="GO:0009245">
    <property type="term" value="P:lipid A biosynthetic process"/>
    <property type="evidence" value="ECO:0007669"/>
    <property type="project" value="UniProtKB-UniRule"/>
</dbReference>
<protein>
    <recommendedName>
        <fullName evidence="18">Bifunctional protein GlmU</fullName>
    </recommendedName>
    <domain>
        <recommendedName>
            <fullName evidence="18">UDP-N-acetylglucosamine pyrophosphorylase</fullName>
            <ecNumber evidence="18">2.7.7.23</ecNumber>
        </recommendedName>
        <alternativeName>
            <fullName evidence="18">N-acetylglucosamine-1-phosphate uridyltransferase</fullName>
        </alternativeName>
    </domain>
    <domain>
        <recommendedName>
            <fullName evidence="18">Glucosamine-1-phosphate N-acetyltransferase</fullName>
            <ecNumber evidence="18">2.3.1.157</ecNumber>
        </recommendedName>
    </domain>
</protein>
<dbReference type="UniPathway" id="UPA00973"/>
<feature type="binding site" evidence="18">
    <location>
        <position position="144"/>
    </location>
    <ligand>
        <name>UDP-N-acetyl-alpha-D-glucosamine</name>
        <dbReference type="ChEBI" id="CHEBI:57705"/>
    </ligand>
</feature>
<dbReference type="Gene3D" id="2.160.10.10">
    <property type="entry name" value="Hexapeptide repeat proteins"/>
    <property type="match status" value="1"/>
</dbReference>
<evidence type="ECO:0000256" key="12">
    <source>
        <dbReference type="ARBA" id="ARBA00023268"/>
    </source>
</evidence>
<keyword evidence="13 18" id="KW-0012">Acyltransferase</keyword>
<accession>A0A562V3M6</accession>
<comment type="subcellular location">
    <subcellularLocation>
        <location evidence="1 18">Cytoplasm</location>
    </subcellularLocation>
</comment>
<dbReference type="Pfam" id="PF14602">
    <property type="entry name" value="Hexapep_2"/>
    <property type="match status" value="1"/>
</dbReference>
<evidence type="ECO:0000256" key="10">
    <source>
        <dbReference type="ARBA" id="ARBA00022960"/>
    </source>
</evidence>
<evidence type="ECO:0000256" key="13">
    <source>
        <dbReference type="ARBA" id="ARBA00023315"/>
    </source>
</evidence>
<evidence type="ECO:0000256" key="14">
    <source>
        <dbReference type="ARBA" id="ARBA00023316"/>
    </source>
</evidence>
<evidence type="ECO:0000313" key="21">
    <source>
        <dbReference type="Proteomes" id="UP000321617"/>
    </source>
</evidence>
<feature type="binding site" evidence="18">
    <location>
        <begin position="390"/>
        <end position="391"/>
    </location>
    <ligand>
        <name>acetyl-CoA</name>
        <dbReference type="ChEBI" id="CHEBI:57288"/>
    </ligand>
</feature>
<dbReference type="CDD" id="cd02540">
    <property type="entry name" value="GT2_GlmU_N_bac"/>
    <property type="match status" value="1"/>
</dbReference>
<dbReference type="GO" id="GO:0009252">
    <property type="term" value="P:peptidoglycan biosynthetic process"/>
    <property type="evidence" value="ECO:0007669"/>
    <property type="project" value="UniProtKB-UniRule"/>
</dbReference>
<keyword evidence="9 18" id="KW-0460">Magnesium</keyword>
<dbReference type="NCBIfam" id="TIGR01173">
    <property type="entry name" value="glmU"/>
    <property type="match status" value="1"/>
</dbReference>
<evidence type="ECO:0000256" key="11">
    <source>
        <dbReference type="ARBA" id="ARBA00022984"/>
    </source>
</evidence>
<comment type="pathway">
    <text evidence="18">Bacterial outer membrane biogenesis; LPS lipid A biosynthesis.</text>
</comment>
<dbReference type="UniPathway" id="UPA00113">
    <property type="reaction ID" value="UER00532"/>
</dbReference>
<dbReference type="GO" id="GO:0071555">
    <property type="term" value="P:cell wall organization"/>
    <property type="evidence" value="ECO:0007669"/>
    <property type="project" value="UniProtKB-KW"/>
</dbReference>
<dbReference type="Gene3D" id="3.90.550.10">
    <property type="entry name" value="Spore Coat Polysaccharide Biosynthesis Protein SpsA, Chain A"/>
    <property type="match status" value="1"/>
</dbReference>
<feature type="binding site" evidence="18">
    <location>
        <position position="381"/>
    </location>
    <ligand>
        <name>UDP-N-acetyl-alpha-D-glucosamine</name>
        <dbReference type="ChEBI" id="CHEBI:57705"/>
    </ligand>
</feature>
<evidence type="ECO:0000256" key="1">
    <source>
        <dbReference type="ARBA" id="ARBA00004496"/>
    </source>
</evidence>
<dbReference type="SUPFAM" id="SSF51161">
    <property type="entry name" value="Trimeric LpxA-like enzymes"/>
    <property type="match status" value="1"/>
</dbReference>
<feature type="binding site" evidence="18">
    <location>
        <begin position="105"/>
        <end position="107"/>
    </location>
    <ligand>
        <name>UDP-N-acetyl-alpha-D-glucosamine</name>
        <dbReference type="ChEBI" id="CHEBI:57705"/>
    </ligand>
</feature>
<comment type="catalytic activity">
    <reaction evidence="16 18">
        <text>N-acetyl-alpha-D-glucosamine 1-phosphate + UTP + H(+) = UDP-N-acetyl-alpha-D-glucosamine + diphosphate</text>
        <dbReference type="Rhea" id="RHEA:13509"/>
        <dbReference type="ChEBI" id="CHEBI:15378"/>
        <dbReference type="ChEBI" id="CHEBI:33019"/>
        <dbReference type="ChEBI" id="CHEBI:46398"/>
        <dbReference type="ChEBI" id="CHEBI:57705"/>
        <dbReference type="ChEBI" id="CHEBI:57776"/>
        <dbReference type="EC" id="2.7.7.23"/>
    </reaction>
</comment>
<comment type="cofactor">
    <cofactor evidence="18">
        <name>Mg(2+)</name>
        <dbReference type="ChEBI" id="CHEBI:18420"/>
    </cofactor>
    <text evidence="18">Binds 1 Mg(2+) ion per subunit.</text>
</comment>
<evidence type="ECO:0000256" key="8">
    <source>
        <dbReference type="ARBA" id="ARBA00022737"/>
    </source>
</evidence>
<dbReference type="PROSITE" id="PS00430">
    <property type="entry name" value="TONB_DEPENDENT_REC_1"/>
    <property type="match status" value="1"/>
</dbReference>
<dbReference type="Pfam" id="PF12804">
    <property type="entry name" value="NTP_transf_3"/>
    <property type="match status" value="1"/>
</dbReference>
<evidence type="ECO:0000256" key="6">
    <source>
        <dbReference type="ARBA" id="ARBA00022695"/>
    </source>
</evidence>
<evidence type="ECO:0000313" key="20">
    <source>
        <dbReference type="EMBL" id="TWJ12438.1"/>
    </source>
</evidence>
<name>A0A562V3M6_9ACTN</name>
<dbReference type="EC" id="2.3.1.157" evidence="18"/>
<evidence type="ECO:0000256" key="9">
    <source>
        <dbReference type="ARBA" id="ARBA00022842"/>
    </source>
</evidence>
<comment type="similarity">
    <text evidence="3 18">In the N-terminal section; belongs to the N-acetylglucosamine-1-phosphate uridyltransferase family.</text>
</comment>
<evidence type="ECO:0000259" key="19">
    <source>
        <dbReference type="Pfam" id="PF12804"/>
    </source>
</evidence>
<dbReference type="PANTHER" id="PTHR43584">
    <property type="entry name" value="NUCLEOTIDYL TRANSFERASE"/>
    <property type="match status" value="1"/>
</dbReference>
<dbReference type="GO" id="GO:0016020">
    <property type="term" value="C:membrane"/>
    <property type="evidence" value="ECO:0007669"/>
    <property type="project" value="GOC"/>
</dbReference>
<keyword evidence="11 18" id="KW-0573">Peptidoglycan synthesis</keyword>
<evidence type="ECO:0000256" key="7">
    <source>
        <dbReference type="ARBA" id="ARBA00022723"/>
    </source>
</evidence>
<feature type="binding site" evidence="18">
    <location>
        <position position="77"/>
    </location>
    <ligand>
        <name>UDP-N-acetyl-alpha-D-glucosamine</name>
        <dbReference type="ChEBI" id="CHEBI:57705"/>
    </ligand>
</feature>
<dbReference type="InterPro" id="IPR038009">
    <property type="entry name" value="GlmU_C_LbH"/>
</dbReference>
<keyword evidence="14 18" id="KW-0961">Cell wall biogenesis/degradation</keyword>
<dbReference type="GO" id="GO:0019134">
    <property type="term" value="F:glucosamine-1-phosphate N-acetyltransferase activity"/>
    <property type="evidence" value="ECO:0007669"/>
    <property type="project" value="UniProtKB-UniRule"/>
</dbReference>
<gene>
    <name evidence="18" type="primary">glmU</name>
    <name evidence="20" type="ORF">LX16_3196</name>
</gene>
<dbReference type="GO" id="GO:0003977">
    <property type="term" value="F:UDP-N-acetylglucosamine diphosphorylase activity"/>
    <property type="evidence" value="ECO:0007669"/>
    <property type="project" value="UniProtKB-UniRule"/>
</dbReference>
<dbReference type="InterPro" id="IPR025877">
    <property type="entry name" value="MobA-like_NTP_Trfase"/>
</dbReference>
<keyword evidence="5 18" id="KW-0808">Transferase</keyword>
<feature type="binding site" evidence="18">
    <location>
        <position position="24"/>
    </location>
    <ligand>
        <name>UDP-N-acetyl-alpha-D-glucosamine</name>
        <dbReference type="ChEBI" id="CHEBI:57705"/>
    </ligand>
</feature>
<feature type="binding site" evidence="18">
    <location>
        <begin position="10"/>
        <end position="13"/>
    </location>
    <ligand>
        <name>UDP-N-acetyl-alpha-D-glucosamine</name>
        <dbReference type="ChEBI" id="CHEBI:57705"/>
    </ligand>
</feature>